<gene>
    <name evidence="1" type="ORF">ACFSC0_13315</name>
</gene>
<proteinExistence type="predicted"/>
<protein>
    <submittedName>
        <fullName evidence="1">Iron-containing redox enzyme family protein</fullName>
        <ecNumber evidence="1">1.-.-.-</ecNumber>
    </submittedName>
</protein>
<keyword evidence="1" id="KW-0560">Oxidoreductase</keyword>
<accession>A0ABW4N2S1</accession>
<keyword evidence="2" id="KW-1185">Reference proteome</keyword>
<dbReference type="SMART" id="SM01236">
    <property type="entry name" value="Haem_oxygenase_2"/>
    <property type="match status" value="1"/>
</dbReference>
<organism evidence="1 2">
    <name type="scientific">Phenylobacterium terrae</name>
    <dbReference type="NCBI Taxonomy" id="2665495"/>
    <lineage>
        <taxon>Bacteria</taxon>
        <taxon>Pseudomonadati</taxon>
        <taxon>Pseudomonadota</taxon>
        <taxon>Alphaproteobacteria</taxon>
        <taxon>Caulobacterales</taxon>
        <taxon>Caulobacteraceae</taxon>
        <taxon>Phenylobacterium</taxon>
    </lineage>
</organism>
<sequence length="304" mass="33777">MARLGEFTPQFPDAEALHQGLARWNRRRLAVGEPNAAWREEIGEEARMRRLEGAFVEAFRTLAAPQVAGVPSDPEGFVAWFEALKETGPGQYDQLFAWLETEASLEDVKWFLTQEAAGEAGFDDLVAMTQVKMPTRAKLELARNYWDEMGRGNEAGMHGPMLDRTIQGLDLKPSIEGTLWQSLALANTLTAFATTRRYAYHSIGALGAVELTAPTRVACVDAGLKRLGVEPALRKYFGLHAVLDVEHSRAWNAEVLIPLVEADPSCARYIAEGAIMRLILGEQCFEAYRAHLWAHEHPVVYAAE</sequence>
<name>A0ABW4N2S1_9CAUL</name>
<evidence type="ECO:0000313" key="2">
    <source>
        <dbReference type="Proteomes" id="UP001597237"/>
    </source>
</evidence>
<comment type="caution">
    <text evidence="1">The sequence shown here is derived from an EMBL/GenBank/DDBJ whole genome shotgun (WGS) entry which is preliminary data.</text>
</comment>
<dbReference type="EC" id="1.-.-.-" evidence="1"/>
<dbReference type="SUPFAM" id="SSF48613">
    <property type="entry name" value="Heme oxygenase-like"/>
    <property type="match status" value="1"/>
</dbReference>
<dbReference type="RefSeq" id="WP_377283672.1">
    <property type="nucleotide sequence ID" value="NZ_JBHRSI010000009.1"/>
</dbReference>
<dbReference type="Proteomes" id="UP001597237">
    <property type="component" value="Unassembled WGS sequence"/>
</dbReference>
<dbReference type="InterPro" id="IPR016084">
    <property type="entry name" value="Haem_Oase-like_multi-hlx"/>
</dbReference>
<dbReference type="Gene3D" id="1.20.910.10">
    <property type="entry name" value="Heme oxygenase-like"/>
    <property type="match status" value="1"/>
</dbReference>
<evidence type="ECO:0000313" key="1">
    <source>
        <dbReference type="EMBL" id="MFD1784380.1"/>
    </source>
</evidence>
<dbReference type="EMBL" id="JBHUEY010000001">
    <property type="protein sequence ID" value="MFD1784380.1"/>
    <property type="molecule type" value="Genomic_DNA"/>
</dbReference>
<dbReference type="GO" id="GO:0016491">
    <property type="term" value="F:oxidoreductase activity"/>
    <property type="evidence" value="ECO:0007669"/>
    <property type="project" value="UniProtKB-KW"/>
</dbReference>
<reference evidence="2" key="1">
    <citation type="journal article" date="2019" name="Int. J. Syst. Evol. Microbiol.">
        <title>The Global Catalogue of Microorganisms (GCM) 10K type strain sequencing project: providing services to taxonomists for standard genome sequencing and annotation.</title>
        <authorList>
            <consortium name="The Broad Institute Genomics Platform"/>
            <consortium name="The Broad Institute Genome Sequencing Center for Infectious Disease"/>
            <person name="Wu L."/>
            <person name="Ma J."/>
        </authorList>
    </citation>
    <scope>NUCLEOTIDE SEQUENCE [LARGE SCALE GENOMIC DNA]</scope>
    <source>
        <strain evidence="2">DFY28</strain>
    </source>
</reference>
<dbReference type="Pfam" id="PF14518">
    <property type="entry name" value="Haem_oxygenas_2"/>
    <property type="match status" value="1"/>
</dbReference>